<dbReference type="Pfam" id="PF21547">
    <property type="entry name" value="TTI1"/>
    <property type="match status" value="1"/>
</dbReference>
<keyword evidence="5" id="KW-1185">Reference proteome</keyword>
<dbReference type="RefSeq" id="XP_049126045.1">
    <property type="nucleotide sequence ID" value="XM_049270088.1"/>
</dbReference>
<name>A0AA37LBU0_9PEZI</name>
<evidence type="ECO:0000313" key="5">
    <source>
        <dbReference type="Proteomes" id="UP001055115"/>
    </source>
</evidence>
<dbReference type="Pfam" id="PF24181">
    <property type="entry name" value="TPR_TTI1_C"/>
    <property type="match status" value="1"/>
</dbReference>
<comment type="caution">
    <text evidence="4">The sequence shown here is derived from an EMBL/GenBank/DDBJ whole genome shotgun (WGS) entry which is preliminary data.</text>
</comment>
<dbReference type="InterPro" id="IPR011989">
    <property type="entry name" value="ARM-like"/>
</dbReference>
<dbReference type="Proteomes" id="UP001055115">
    <property type="component" value="Unassembled WGS sequence"/>
</dbReference>
<dbReference type="InterPro" id="IPR057567">
    <property type="entry name" value="TPR_TTI1_C"/>
</dbReference>
<feature type="domain" description="TTI1 C-terminal TPR" evidence="3">
    <location>
        <begin position="754"/>
        <end position="926"/>
    </location>
</feature>
<dbReference type="InterPro" id="IPR016024">
    <property type="entry name" value="ARM-type_fold"/>
</dbReference>
<dbReference type="Gene3D" id="1.25.10.10">
    <property type="entry name" value="Leucine-rich Repeat Variant"/>
    <property type="match status" value="3"/>
</dbReference>
<dbReference type="InterPro" id="IPR057566">
    <property type="entry name" value="TPR_TTI1_N"/>
</dbReference>
<protein>
    <submittedName>
        <fullName evidence="4">Telomerase reverse transcriptase</fullName>
    </submittedName>
</protein>
<dbReference type="PANTHER" id="PTHR18460:SF3">
    <property type="entry name" value="TELO2-INTERACTING PROTEIN 1 HOMOLOG"/>
    <property type="match status" value="1"/>
</dbReference>
<reference evidence="4 5" key="1">
    <citation type="submission" date="2022-03" db="EMBL/GenBank/DDBJ databases">
        <title>Genome data of Colletotrichum spp.</title>
        <authorList>
            <person name="Utami Y.D."/>
            <person name="Hiruma K."/>
        </authorList>
    </citation>
    <scope>NUCLEOTIDE SEQUENCE [LARGE SCALE GENOMIC DNA]</scope>
    <source>
        <strain evidence="4 5">MAFF 239500</strain>
    </source>
</reference>
<dbReference type="FunFam" id="1.25.10.10:FF:001401">
    <property type="entry name" value="Uncharacterized protein"/>
    <property type="match status" value="1"/>
</dbReference>
<proteinExistence type="predicted"/>
<sequence length="1081" mass="117512">MATSSANANPARNEFFQQARVPYPLKPCCVSISQLAIRHQGETSALKRLSDLTEELLTILNDQVNRDAAVFDEKLADYVFFPLSHVFRSHDQYPKRLIEVAIKCLTIVIIHGWKSNISPQILQQLLILLTFIVGGVPGREEARDLPEETELESLRALTALITVAGTSAKAAAALTEEKLIPTLGHTITVLLECVANGRTPAIQLEALRTLGCFYTGIKDQAALASFLPGIVSSLTKLLAKPSREKSRVLIASVQSMKQVLVQVLGDVRTRSIAARPTTNASPDADKGDILSPAWLNATKAQIKLALATVLKLRTHDSQDLREALLALCLGLLDECHTSLENCSSVLVETAMILLPTNQTSSIAATSLQDLAIIYPELGETVKVTCYNWITSLPRIMQSADEGKKQTAVQNLMRGMSLVSSLQLDSSLLDESIAAALRDSVTSLVTGVKPGKVLDQVATDASWYNQDIVKAGDTSRQYQSVLLSQESQLGTRSAMLELLANVGPASQQTKLAAEMLDYARDSTGDIQTSSFWLSFELLKTALARSSDLDDLLDFSSLSLAGDNTDSVFQELYSFAVVLLDSHSEMSEVDWRQEATALEVTSFAASRSGEAFRPELIDVLYPITTFLGSSIPQLREHAITTLNVLAASCGYTSVSELIIENVDYMINSISLRLNTFDISPASTKVLIMMTRLTGPRLLPYLDDVVASVFAALDNYHGYPVFVESLFAVLKEIVNQGAKSDKLLLEGRKNGPGSHRKAESDPVTVDDIVRLLEKRREREAAASAIDANLENAGGHPQSPWGAGNSKTVEDHEDDEGAAGNEVGKERPPKTPTYTLLERITGLTQHYLTSPSPTLRKSLLDLLATVSPALSGDEDSFLPLINAVWPVVINRLYDEEAFVTISASDALSVLCTTAGDFLGSRIKTEWWDGLGKWCRAKKLEAARSQGRGRAPQGITKSGRATAPTSQGLIIPIRSGSDLLGHQSTEMTNSSTSGGLGKFAQAAQIWEAVVRLLTAIVSHVRLEAEVFDEFLELLTEVIIQNPETRQAFEAVNADAVWLVLYQQGHVEPLKTPQLEGYTFPPMTGLS</sequence>
<dbReference type="EMBL" id="BQXU01000008">
    <property type="protein sequence ID" value="GKT43695.1"/>
    <property type="molecule type" value="Genomic_DNA"/>
</dbReference>
<keyword evidence="4" id="KW-0548">Nucleotidyltransferase</keyword>
<evidence type="ECO:0000259" key="2">
    <source>
        <dbReference type="Pfam" id="PF24173"/>
    </source>
</evidence>
<gene>
    <name evidence="4" type="ORF">ColSpa_03876</name>
</gene>
<dbReference type="InterPro" id="IPR052587">
    <property type="entry name" value="TELO2-interacting_protein_1"/>
</dbReference>
<organism evidence="4 5">
    <name type="scientific">Colletotrichum spaethianum</name>
    <dbReference type="NCBI Taxonomy" id="700344"/>
    <lineage>
        <taxon>Eukaryota</taxon>
        <taxon>Fungi</taxon>
        <taxon>Dikarya</taxon>
        <taxon>Ascomycota</taxon>
        <taxon>Pezizomycotina</taxon>
        <taxon>Sordariomycetes</taxon>
        <taxon>Hypocreomycetidae</taxon>
        <taxon>Glomerellales</taxon>
        <taxon>Glomerellaceae</taxon>
        <taxon>Colletotrichum</taxon>
        <taxon>Colletotrichum spaethianum species complex</taxon>
    </lineage>
</organism>
<feature type="region of interest" description="Disordered" evidence="1">
    <location>
        <begin position="784"/>
        <end position="828"/>
    </location>
</feature>
<feature type="domain" description="TTI1 N-terminal TPR" evidence="2">
    <location>
        <begin position="25"/>
        <end position="353"/>
    </location>
</feature>
<evidence type="ECO:0000256" key="1">
    <source>
        <dbReference type="SAM" id="MobiDB-lite"/>
    </source>
</evidence>
<dbReference type="GO" id="GO:0003964">
    <property type="term" value="F:RNA-directed DNA polymerase activity"/>
    <property type="evidence" value="ECO:0007669"/>
    <property type="project" value="UniProtKB-KW"/>
</dbReference>
<dbReference type="GeneID" id="73324678"/>
<dbReference type="Pfam" id="PF24173">
    <property type="entry name" value="TPR_TTI1_N"/>
    <property type="match status" value="1"/>
</dbReference>
<dbReference type="PIRSF" id="PIRSF005250">
    <property type="entry name" value="UCP005250"/>
    <property type="match status" value="1"/>
</dbReference>
<keyword evidence="4" id="KW-0808">Transferase</keyword>
<keyword evidence="4" id="KW-0695">RNA-directed DNA polymerase</keyword>
<evidence type="ECO:0000259" key="3">
    <source>
        <dbReference type="Pfam" id="PF24181"/>
    </source>
</evidence>
<dbReference type="SUPFAM" id="SSF48371">
    <property type="entry name" value="ARM repeat"/>
    <property type="match status" value="1"/>
</dbReference>
<dbReference type="GO" id="GO:0005737">
    <property type="term" value="C:cytoplasm"/>
    <property type="evidence" value="ECO:0007669"/>
    <property type="project" value="TreeGrafter"/>
</dbReference>
<dbReference type="InterPro" id="IPR049362">
    <property type="entry name" value="TTI1_rpt"/>
</dbReference>
<evidence type="ECO:0000313" key="4">
    <source>
        <dbReference type="EMBL" id="GKT43695.1"/>
    </source>
</evidence>
<dbReference type="AlphaFoldDB" id="A0AA37LBU0"/>
<dbReference type="PANTHER" id="PTHR18460">
    <property type="entry name" value="TEL2 INTERACTING PROTEIN 1 TTI1 FAMILY MEMBER"/>
    <property type="match status" value="1"/>
</dbReference>
<dbReference type="InterPro" id="IPR016441">
    <property type="entry name" value="Tti1"/>
</dbReference>
<accession>A0AA37LBU0</accession>